<comment type="caution">
    <text evidence="1">The sequence shown here is derived from an EMBL/GenBank/DDBJ whole genome shotgun (WGS) entry which is preliminary data.</text>
</comment>
<organism evidence="1 2">
    <name type="scientific">Microbacterium saperdae</name>
    <dbReference type="NCBI Taxonomy" id="69368"/>
    <lineage>
        <taxon>Bacteria</taxon>
        <taxon>Bacillati</taxon>
        <taxon>Actinomycetota</taxon>
        <taxon>Actinomycetes</taxon>
        <taxon>Micrococcales</taxon>
        <taxon>Microbacteriaceae</taxon>
        <taxon>Microbacterium</taxon>
    </lineage>
</organism>
<proteinExistence type="predicted"/>
<name>A0A543BIQ2_9MICO</name>
<dbReference type="Proteomes" id="UP000317209">
    <property type="component" value="Unassembled WGS sequence"/>
</dbReference>
<evidence type="ECO:0000313" key="1">
    <source>
        <dbReference type="EMBL" id="TQL84705.1"/>
    </source>
</evidence>
<protein>
    <submittedName>
        <fullName evidence="1">Uncharacterized protein</fullName>
    </submittedName>
</protein>
<accession>A0A543BIQ2</accession>
<keyword evidence="2" id="KW-1185">Reference proteome</keyword>
<sequence>MPAIALDAGLSFERANQTASATTARQHDLKVRLIEWIDALMSKAADHLVAIDQPFFAFSFGGKENE</sequence>
<reference evidence="1 2" key="1">
    <citation type="submission" date="2019-06" db="EMBL/GenBank/DDBJ databases">
        <title>Sequencing the genomes of 1000 actinobacteria strains.</title>
        <authorList>
            <person name="Klenk H.-P."/>
        </authorList>
    </citation>
    <scope>NUCLEOTIDE SEQUENCE [LARGE SCALE GENOMIC DNA]</scope>
    <source>
        <strain evidence="1 2">DSM 20169</strain>
    </source>
</reference>
<evidence type="ECO:0000313" key="2">
    <source>
        <dbReference type="Proteomes" id="UP000317209"/>
    </source>
</evidence>
<dbReference type="AlphaFoldDB" id="A0A543BIQ2"/>
<dbReference type="EMBL" id="VFOX01000001">
    <property type="protein sequence ID" value="TQL84705.1"/>
    <property type="molecule type" value="Genomic_DNA"/>
</dbReference>
<gene>
    <name evidence="1" type="ORF">FB560_0296</name>
</gene>